<dbReference type="EMBL" id="JADOUF010000001">
    <property type="protein sequence ID" value="MBG6140781.1"/>
    <property type="molecule type" value="Genomic_DNA"/>
</dbReference>
<dbReference type="SUPFAM" id="SSF69593">
    <property type="entry name" value="Glycerol-3-phosphate (1)-acyltransferase"/>
    <property type="match status" value="1"/>
</dbReference>
<reference evidence="4" key="1">
    <citation type="submission" date="2020-11" db="EMBL/GenBank/DDBJ databases">
        <title>Sequencing the genomes of 1000 actinobacteria strains.</title>
        <authorList>
            <person name="Klenk H.-P."/>
        </authorList>
    </citation>
    <scope>NUCLEOTIDE SEQUENCE</scope>
    <source>
        <strain evidence="4">DSM 45356</strain>
    </source>
</reference>
<keyword evidence="2 4" id="KW-0012">Acyltransferase</keyword>
<proteinExistence type="predicted"/>
<evidence type="ECO:0000256" key="2">
    <source>
        <dbReference type="ARBA" id="ARBA00023315"/>
    </source>
</evidence>
<comment type="caution">
    <text evidence="4">The sequence shown here is derived from an EMBL/GenBank/DDBJ whole genome shotgun (WGS) entry which is preliminary data.</text>
</comment>
<keyword evidence="5" id="KW-1185">Reference proteome</keyword>
<evidence type="ECO:0000256" key="1">
    <source>
        <dbReference type="ARBA" id="ARBA00022679"/>
    </source>
</evidence>
<dbReference type="CDD" id="cd07989">
    <property type="entry name" value="LPLAT_AGPAT-like"/>
    <property type="match status" value="1"/>
</dbReference>
<gene>
    <name evidence="4" type="ORF">IW245_006975</name>
</gene>
<evidence type="ECO:0000313" key="4">
    <source>
        <dbReference type="EMBL" id="MBG6140781.1"/>
    </source>
</evidence>
<evidence type="ECO:0000313" key="5">
    <source>
        <dbReference type="Proteomes" id="UP000622552"/>
    </source>
</evidence>
<dbReference type="EC" id="2.3.1.51" evidence="4"/>
<sequence>MTALYRVAKWVVGAPLRGVLRPKAEGLENIPHSGPAILACNHLSVSDHLYLPLVVSRPIAFMAKAEYFLQPGLKGWARGAMVRGLGQIAVDRSGGRAGVDALKRTLPILQNGGLHGIFPEGTRSPDGRLYKGRTGVARLALEAKVPVIPIGLIGTDLAQPIGRAMPDPRAEVLIRIGKPLYFGRYEGMERDKHVVRAVTDEVMDEIRRLTGQEYVDRYAPRASAAQPPAA</sequence>
<dbReference type="SMART" id="SM00563">
    <property type="entry name" value="PlsC"/>
    <property type="match status" value="1"/>
</dbReference>
<protein>
    <submittedName>
        <fullName evidence="4">1-acyl-sn-glycerol-3-phosphate acyltransferase</fullName>
        <ecNumber evidence="4">2.3.1.51</ecNumber>
    </submittedName>
</protein>
<feature type="domain" description="Phospholipid/glycerol acyltransferase" evidence="3">
    <location>
        <begin position="36"/>
        <end position="155"/>
    </location>
</feature>
<dbReference type="PANTHER" id="PTHR10434">
    <property type="entry name" value="1-ACYL-SN-GLYCEROL-3-PHOSPHATE ACYLTRANSFERASE"/>
    <property type="match status" value="1"/>
</dbReference>
<dbReference type="GO" id="GO:0005886">
    <property type="term" value="C:plasma membrane"/>
    <property type="evidence" value="ECO:0007669"/>
    <property type="project" value="TreeGrafter"/>
</dbReference>
<keyword evidence="1 4" id="KW-0808">Transferase</keyword>
<dbReference type="InterPro" id="IPR002123">
    <property type="entry name" value="Plipid/glycerol_acylTrfase"/>
</dbReference>
<organism evidence="4 5">
    <name type="scientific">Longispora fulva</name>
    <dbReference type="NCBI Taxonomy" id="619741"/>
    <lineage>
        <taxon>Bacteria</taxon>
        <taxon>Bacillati</taxon>
        <taxon>Actinomycetota</taxon>
        <taxon>Actinomycetes</taxon>
        <taxon>Micromonosporales</taxon>
        <taxon>Micromonosporaceae</taxon>
        <taxon>Longispora</taxon>
    </lineage>
</organism>
<dbReference type="RefSeq" id="WP_197007289.1">
    <property type="nucleotide sequence ID" value="NZ_BONS01000019.1"/>
</dbReference>
<evidence type="ECO:0000259" key="3">
    <source>
        <dbReference type="SMART" id="SM00563"/>
    </source>
</evidence>
<dbReference type="Pfam" id="PF01553">
    <property type="entry name" value="Acyltransferase"/>
    <property type="match status" value="1"/>
</dbReference>
<dbReference type="GO" id="GO:0006654">
    <property type="term" value="P:phosphatidic acid biosynthetic process"/>
    <property type="evidence" value="ECO:0007669"/>
    <property type="project" value="TreeGrafter"/>
</dbReference>
<name>A0A8J7KNZ1_9ACTN</name>
<dbReference type="Proteomes" id="UP000622552">
    <property type="component" value="Unassembled WGS sequence"/>
</dbReference>
<dbReference type="PANTHER" id="PTHR10434:SF11">
    <property type="entry name" value="1-ACYL-SN-GLYCEROL-3-PHOSPHATE ACYLTRANSFERASE"/>
    <property type="match status" value="1"/>
</dbReference>
<dbReference type="GO" id="GO:0003841">
    <property type="term" value="F:1-acylglycerol-3-phosphate O-acyltransferase activity"/>
    <property type="evidence" value="ECO:0007669"/>
    <property type="project" value="UniProtKB-EC"/>
</dbReference>
<dbReference type="AlphaFoldDB" id="A0A8J7KNZ1"/>
<accession>A0A8J7KNZ1</accession>